<feature type="transmembrane region" description="Helical" evidence="5">
    <location>
        <begin position="100"/>
        <end position="122"/>
    </location>
</feature>
<comment type="subcellular location">
    <subcellularLocation>
        <location evidence="1">Membrane</location>
        <topology evidence="1">Multi-pass membrane protein</topology>
    </subcellularLocation>
</comment>
<keyword evidence="8" id="KW-1185">Reference proteome</keyword>
<evidence type="ECO:0000256" key="4">
    <source>
        <dbReference type="ARBA" id="ARBA00023136"/>
    </source>
</evidence>
<dbReference type="PROSITE" id="PS00217">
    <property type="entry name" value="SUGAR_TRANSPORT_2"/>
    <property type="match status" value="1"/>
</dbReference>
<reference evidence="7" key="1">
    <citation type="submission" date="2021-04" db="EMBL/GenBank/DDBJ databases">
        <authorList>
            <person name="Tunstrom K."/>
        </authorList>
    </citation>
    <scope>NUCLEOTIDE SEQUENCE</scope>
</reference>
<dbReference type="Proteomes" id="UP000691718">
    <property type="component" value="Unassembled WGS sequence"/>
</dbReference>
<comment type="caution">
    <text evidence="7">The sequence shown here is derived from an EMBL/GenBank/DDBJ whole genome shotgun (WGS) entry which is preliminary data.</text>
</comment>
<evidence type="ECO:0000259" key="6">
    <source>
        <dbReference type="PROSITE" id="PS50850"/>
    </source>
</evidence>
<feature type="transmembrane region" description="Helical" evidence="5">
    <location>
        <begin position="20"/>
        <end position="37"/>
    </location>
</feature>
<dbReference type="EMBL" id="CAJQZP010000280">
    <property type="protein sequence ID" value="CAG4952191.1"/>
    <property type="molecule type" value="Genomic_DNA"/>
</dbReference>
<dbReference type="OrthoDB" id="4142200at2759"/>
<dbReference type="PANTHER" id="PTHR48021">
    <property type="match status" value="1"/>
</dbReference>
<gene>
    <name evidence="7" type="ORF">PAPOLLO_LOCUS4572</name>
</gene>
<feature type="transmembrane region" description="Helical" evidence="5">
    <location>
        <begin position="128"/>
        <end position="153"/>
    </location>
</feature>
<evidence type="ECO:0000313" key="8">
    <source>
        <dbReference type="Proteomes" id="UP000691718"/>
    </source>
</evidence>
<dbReference type="AlphaFoldDB" id="A0A8S3WC12"/>
<dbReference type="InterPro" id="IPR050549">
    <property type="entry name" value="MFS_Trehalose_Transporter"/>
</dbReference>
<feature type="domain" description="Major facilitator superfamily (MFS) profile" evidence="6">
    <location>
        <begin position="1"/>
        <end position="204"/>
    </location>
</feature>
<organism evidence="7 8">
    <name type="scientific">Parnassius apollo</name>
    <name type="common">Apollo butterfly</name>
    <name type="synonym">Papilio apollo</name>
    <dbReference type="NCBI Taxonomy" id="110799"/>
    <lineage>
        <taxon>Eukaryota</taxon>
        <taxon>Metazoa</taxon>
        <taxon>Ecdysozoa</taxon>
        <taxon>Arthropoda</taxon>
        <taxon>Hexapoda</taxon>
        <taxon>Insecta</taxon>
        <taxon>Pterygota</taxon>
        <taxon>Neoptera</taxon>
        <taxon>Endopterygota</taxon>
        <taxon>Lepidoptera</taxon>
        <taxon>Glossata</taxon>
        <taxon>Ditrysia</taxon>
        <taxon>Papilionoidea</taxon>
        <taxon>Papilionidae</taxon>
        <taxon>Parnassiinae</taxon>
        <taxon>Parnassini</taxon>
        <taxon>Parnassius</taxon>
        <taxon>Parnassius</taxon>
    </lineage>
</organism>
<dbReference type="InterPro" id="IPR020846">
    <property type="entry name" value="MFS_dom"/>
</dbReference>
<evidence type="ECO:0000256" key="2">
    <source>
        <dbReference type="ARBA" id="ARBA00022692"/>
    </source>
</evidence>
<dbReference type="InterPro" id="IPR005829">
    <property type="entry name" value="Sugar_transporter_CS"/>
</dbReference>
<dbReference type="GO" id="GO:0016020">
    <property type="term" value="C:membrane"/>
    <property type="evidence" value="ECO:0007669"/>
    <property type="project" value="UniProtKB-SubCell"/>
</dbReference>
<dbReference type="GO" id="GO:0022857">
    <property type="term" value="F:transmembrane transporter activity"/>
    <property type="evidence" value="ECO:0007669"/>
    <property type="project" value="InterPro"/>
</dbReference>
<keyword evidence="4 5" id="KW-0472">Membrane</keyword>
<evidence type="ECO:0000313" key="7">
    <source>
        <dbReference type="EMBL" id="CAG4952191.1"/>
    </source>
</evidence>
<keyword evidence="2 5" id="KW-0812">Transmembrane</keyword>
<keyword evidence="3 5" id="KW-1133">Transmembrane helix</keyword>
<feature type="transmembrane region" description="Helical" evidence="5">
    <location>
        <begin position="67"/>
        <end position="88"/>
    </location>
</feature>
<dbReference type="PROSITE" id="PS50850">
    <property type="entry name" value="MFS"/>
    <property type="match status" value="1"/>
</dbReference>
<evidence type="ECO:0000256" key="1">
    <source>
        <dbReference type="ARBA" id="ARBA00004141"/>
    </source>
</evidence>
<sequence>MLLTEPMTDVESSLLGSLPPLGAMVGTALTGVVIGKFGRQKGGMLLALPFVVSWAMIDLSSTSTMILIGRFIGGLGCGAAFVYGPMFISEIAEESVRGTLASAPIAFNCIGIQMSYILGWYLTYRYILWVNLACSVLGVALLMTVTESPVYLLRQKREEDARLAIAHYRGESPASKVVLEELSQLKQQITPVFELIAMNIGKEE</sequence>
<dbReference type="Pfam" id="PF00083">
    <property type="entry name" value="Sugar_tr"/>
    <property type="match status" value="1"/>
</dbReference>
<name>A0A8S3WC12_PARAO</name>
<dbReference type="InterPro" id="IPR005828">
    <property type="entry name" value="MFS_sugar_transport-like"/>
</dbReference>
<dbReference type="PANTHER" id="PTHR48021:SF33">
    <property type="entry name" value="AT22075P-RELATED"/>
    <property type="match status" value="1"/>
</dbReference>
<evidence type="ECO:0000256" key="3">
    <source>
        <dbReference type="ARBA" id="ARBA00022989"/>
    </source>
</evidence>
<evidence type="ECO:0000256" key="5">
    <source>
        <dbReference type="SAM" id="Phobius"/>
    </source>
</evidence>
<protein>
    <submittedName>
        <fullName evidence="7">(apollo) hypothetical protein</fullName>
    </submittedName>
</protein>
<accession>A0A8S3WC12</accession>
<proteinExistence type="predicted"/>